<feature type="transmembrane region" description="Helical" evidence="7">
    <location>
        <begin position="145"/>
        <end position="165"/>
    </location>
</feature>
<keyword evidence="9" id="KW-1185">Reference proteome</keyword>
<reference evidence="9" key="1">
    <citation type="submission" date="2023-08" db="EMBL/GenBank/DDBJ databases">
        <title>Rhodospirillaceae gen. nov., a novel taxon isolated from the Yangtze River Yuezi River estuary sludge.</title>
        <authorList>
            <person name="Ruan L."/>
        </authorList>
    </citation>
    <scope>NUCLEOTIDE SEQUENCE [LARGE SCALE GENOMIC DNA]</scope>
    <source>
        <strain evidence="9">R-7</strain>
    </source>
</reference>
<dbReference type="Pfam" id="PF02653">
    <property type="entry name" value="BPD_transp_2"/>
    <property type="match status" value="1"/>
</dbReference>
<feature type="region of interest" description="Disordered" evidence="6">
    <location>
        <begin position="400"/>
        <end position="462"/>
    </location>
</feature>
<name>A0ABU0YUX3_9PROT</name>
<evidence type="ECO:0000256" key="5">
    <source>
        <dbReference type="ARBA" id="ARBA00023136"/>
    </source>
</evidence>
<gene>
    <name evidence="8" type="ORF">Q8A70_27660</name>
</gene>
<feature type="transmembrane region" description="Helical" evidence="7">
    <location>
        <begin position="90"/>
        <end position="106"/>
    </location>
</feature>
<proteinExistence type="predicted"/>
<feature type="transmembrane region" description="Helical" evidence="7">
    <location>
        <begin position="304"/>
        <end position="325"/>
    </location>
</feature>
<dbReference type="RefSeq" id="WP_379961928.1">
    <property type="nucleotide sequence ID" value="NZ_JAUYVI010000012.1"/>
</dbReference>
<feature type="transmembrane region" description="Helical" evidence="7">
    <location>
        <begin position="14"/>
        <end position="34"/>
    </location>
</feature>
<dbReference type="Proteomes" id="UP001230156">
    <property type="component" value="Unassembled WGS sequence"/>
</dbReference>
<dbReference type="EMBL" id="JAUYVI010000012">
    <property type="protein sequence ID" value="MDQ7251494.1"/>
    <property type="molecule type" value="Genomic_DNA"/>
</dbReference>
<evidence type="ECO:0000256" key="4">
    <source>
        <dbReference type="ARBA" id="ARBA00022989"/>
    </source>
</evidence>
<comment type="caution">
    <text evidence="8">The sequence shown here is derived from an EMBL/GenBank/DDBJ whole genome shotgun (WGS) entry which is preliminary data.</text>
</comment>
<keyword evidence="3 7" id="KW-0812">Transmembrane</keyword>
<accession>A0ABU0YUX3</accession>
<evidence type="ECO:0000256" key="6">
    <source>
        <dbReference type="SAM" id="MobiDB-lite"/>
    </source>
</evidence>
<dbReference type="PANTHER" id="PTHR47089">
    <property type="entry name" value="ABC TRANSPORTER, PERMEASE PROTEIN"/>
    <property type="match status" value="1"/>
</dbReference>
<feature type="transmembrane region" description="Helical" evidence="7">
    <location>
        <begin position="64"/>
        <end position="83"/>
    </location>
</feature>
<evidence type="ECO:0000256" key="7">
    <source>
        <dbReference type="SAM" id="Phobius"/>
    </source>
</evidence>
<evidence type="ECO:0000256" key="3">
    <source>
        <dbReference type="ARBA" id="ARBA00022692"/>
    </source>
</evidence>
<feature type="transmembrane region" description="Helical" evidence="7">
    <location>
        <begin position="280"/>
        <end position="298"/>
    </location>
</feature>
<organism evidence="8 9">
    <name type="scientific">Dongia sedimenti</name>
    <dbReference type="NCBI Taxonomy" id="3064282"/>
    <lineage>
        <taxon>Bacteria</taxon>
        <taxon>Pseudomonadati</taxon>
        <taxon>Pseudomonadota</taxon>
        <taxon>Alphaproteobacteria</taxon>
        <taxon>Rhodospirillales</taxon>
        <taxon>Dongiaceae</taxon>
        <taxon>Dongia</taxon>
    </lineage>
</organism>
<feature type="transmembrane region" description="Helical" evidence="7">
    <location>
        <begin position="208"/>
        <end position="225"/>
    </location>
</feature>
<feature type="compositionally biased region" description="Low complexity" evidence="6">
    <location>
        <begin position="400"/>
        <end position="414"/>
    </location>
</feature>
<dbReference type="CDD" id="cd06580">
    <property type="entry name" value="TM_PBP1_transp_TpRbsC_like"/>
    <property type="match status" value="1"/>
</dbReference>
<protein>
    <submittedName>
        <fullName evidence="8">ABC transporter permease</fullName>
    </submittedName>
</protein>
<dbReference type="PANTHER" id="PTHR47089:SF1">
    <property type="entry name" value="GUANOSINE ABC TRANSPORTER PERMEASE PROTEIN NUPP"/>
    <property type="match status" value="1"/>
</dbReference>
<evidence type="ECO:0000256" key="1">
    <source>
        <dbReference type="ARBA" id="ARBA00004651"/>
    </source>
</evidence>
<keyword evidence="2" id="KW-1003">Cell membrane</keyword>
<sequence>MNATPAPMPRWLEIFGLPLVNLLMAMIVSGLIVLAIGENPFAAIGAMAAGAFGDLYGIGYTLYYATNFIFTGLAVAIAFHAGLFNIGGEGQAYIGGLGAGLMALLFDHSLTMWPMLALGLVASAVFGAAWAFVPAYLQAKRGSHIVITTIMFNFLAAALMVYLLVNVFRVPGSMEVVSRDFEASAGVPYVHALLTAIGIEMPQTPLNLAFLWALICCGLVWVYLWRSRGGYELRTAGLAPKAAQYAGISPNRVTIEAMLISGALAGFLGFNEIMGNHRQIVLDFVAGAGFTGIAVALMGRNHPFGIILASVLFGALFQGGSEVAFEIPTITRDMIVVMQGLVILFSGALAYVNRPLLEKLWKLYQARKNAKAAAVVAPVSPAAAPDAPVALAEETATLAATPAAPEPEALETTPMPKPAPVEEVLEVVEAEIVTMGPGAEPPPAAPRRKRGPKKSKRKPGEV</sequence>
<keyword evidence="5 7" id="KW-0472">Membrane</keyword>
<keyword evidence="4 7" id="KW-1133">Transmembrane helix</keyword>
<evidence type="ECO:0000313" key="9">
    <source>
        <dbReference type="Proteomes" id="UP001230156"/>
    </source>
</evidence>
<comment type="subcellular location">
    <subcellularLocation>
        <location evidence="1">Cell membrane</location>
        <topology evidence="1">Multi-pass membrane protein</topology>
    </subcellularLocation>
</comment>
<evidence type="ECO:0000256" key="2">
    <source>
        <dbReference type="ARBA" id="ARBA00022475"/>
    </source>
</evidence>
<evidence type="ECO:0000313" key="8">
    <source>
        <dbReference type="EMBL" id="MDQ7251494.1"/>
    </source>
</evidence>
<dbReference type="InterPro" id="IPR001851">
    <property type="entry name" value="ABC_transp_permease"/>
</dbReference>
<feature type="transmembrane region" description="Helical" evidence="7">
    <location>
        <begin position="112"/>
        <end position="133"/>
    </location>
</feature>
<feature type="transmembrane region" description="Helical" evidence="7">
    <location>
        <begin position="334"/>
        <end position="352"/>
    </location>
</feature>
<feature type="compositionally biased region" description="Basic residues" evidence="6">
    <location>
        <begin position="446"/>
        <end position="462"/>
    </location>
</feature>